<feature type="repeat" description="Solcar" evidence="9">
    <location>
        <begin position="200"/>
        <end position="287"/>
    </location>
</feature>
<proteinExistence type="inferred from homology"/>
<gene>
    <name evidence="13" type="ORF">IWQ60_009268</name>
</gene>
<evidence type="ECO:0000256" key="2">
    <source>
        <dbReference type="ARBA" id="ARBA00006375"/>
    </source>
</evidence>
<dbReference type="SUPFAM" id="SSF103506">
    <property type="entry name" value="Mitochondrial carrier"/>
    <property type="match status" value="1"/>
</dbReference>
<comment type="similarity">
    <text evidence="2 10">Belongs to the mitochondrial carrier (TC 2.A.29) family.</text>
</comment>
<name>A0A9W8DLF1_9FUNG</name>
<comment type="caution">
    <text evidence="13">The sequence shown here is derived from an EMBL/GenBank/DDBJ whole genome shotgun (WGS) entry which is preliminary data.</text>
</comment>
<evidence type="ECO:0000256" key="7">
    <source>
        <dbReference type="ARBA" id="ARBA00023128"/>
    </source>
</evidence>
<dbReference type="PROSITE" id="PS50920">
    <property type="entry name" value="SOLCAR"/>
    <property type="match status" value="2"/>
</dbReference>
<evidence type="ECO:0000256" key="10">
    <source>
        <dbReference type="RuleBase" id="RU000488"/>
    </source>
</evidence>
<dbReference type="EMBL" id="JANBPT010000759">
    <property type="protein sequence ID" value="KAJ1913309.1"/>
    <property type="molecule type" value="Genomic_DNA"/>
</dbReference>
<feature type="region of interest" description="Disordered" evidence="11">
    <location>
        <begin position="1"/>
        <end position="48"/>
    </location>
</feature>
<feature type="repeat" description="Solcar" evidence="9">
    <location>
        <begin position="329"/>
        <end position="430"/>
    </location>
</feature>
<dbReference type="GO" id="GO:0022857">
    <property type="term" value="F:transmembrane transporter activity"/>
    <property type="evidence" value="ECO:0007669"/>
    <property type="project" value="TreeGrafter"/>
</dbReference>
<evidence type="ECO:0000256" key="9">
    <source>
        <dbReference type="PROSITE-ProRule" id="PRU00282"/>
    </source>
</evidence>
<evidence type="ECO:0000313" key="14">
    <source>
        <dbReference type="Proteomes" id="UP001150569"/>
    </source>
</evidence>
<evidence type="ECO:0000256" key="1">
    <source>
        <dbReference type="ARBA" id="ARBA00004225"/>
    </source>
</evidence>
<evidence type="ECO:0000256" key="8">
    <source>
        <dbReference type="ARBA" id="ARBA00023136"/>
    </source>
</evidence>
<keyword evidence="3 10" id="KW-0813">Transport</keyword>
<dbReference type="InterPro" id="IPR050567">
    <property type="entry name" value="Mitochondrial_Carrier"/>
</dbReference>
<feature type="transmembrane region" description="Helical" evidence="12">
    <location>
        <begin position="401"/>
        <end position="424"/>
    </location>
</feature>
<dbReference type="OrthoDB" id="3364892at2759"/>
<protein>
    <recommendedName>
        <fullName evidence="15">Mitochondrial carrier</fullName>
    </recommendedName>
</protein>
<evidence type="ECO:0000256" key="12">
    <source>
        <dbReference type="SAM" id="Phobius"/>
    </source>
</evidence>
<dbReference type="AlphaFoldDB" id="A0A9W8DLF1"/>
<evidence type="ECO:0000256" key="4">
    <source>
        <dbReference type="ARBA" id="ARBA00022692"/>
    </source>
</evidence>
<evidence type="ECO:0000313" key="13">
    <source>
        <dbReference type="EMBL" id="KAJ1913309.1"/>
    </source>
</evidence>
<evidence type="ECO:0000256" key="11">
    <source>
        <dbReference type="SAM" id="MobiDB-lite"/>
    </source>
</evidence>
<organism evidence="13 14">
    <name type="scientific">Tieghemiomyces parasiticus</name>
    <dbReference type="NCBI Taxonomy" id="78921"/>
    <lineage>
        <taxon>Eukaryota</taxon>
        <taxon>Fungi</taxon>
        <taxon>Fungi incertae sedis</taxon>
        <taxon>Zoopagomycota</taxon>
        <taxon>Kickxellomycotina</taxon>
        <taxon>Dimargaritomycetes</taxon>
        <taxon>Dimargaritales</taxon>
        <taxon>Dimargaritaceae</taxon>
        <taxon>Tieghemiomyces</taxon>
    </lineage>
</organism>
<dbReference type="Proteomes" id="UP001150569">
    <property type="component" value="Unassembled WGS sequence"/>
</dbReference>
<feature type="compositionally biased region" description="Low complexity" evidence="11">
    <location>
        <begin position="1"/>
        <end position="13"/>
    </location>
</feature>
<sequence>MPGPAPSRRSPASDSDRASQPSIADSPAEPPVTSVPPSAAAAVPPSKGQAGQVGLSTALVRSALLKPLYLWYRTPLKLFRPLRVDYLAIARSLTTPLAGTLTSLPASAGPEPRHHTMARRFRVGLQGTSLGLISHAVRQRGFDFLPRYVIPPLLANSAVGTVLFATYAYSLPRLTIRLAGAADPATAPGLTTTPHLPYHITLSAGALAGGLAGFAQTLVAVPIDNLKARFQMADLISGKYPSVMTFVRATVRLTGLPALWKGSGLTVLKDTLGFALFFGTFEATKRLLLDQITAPTLPLTMSREFGPTGGTHSSSRPAASESNVTTYAARPACVLFAGALAAFVYQVVEYPLERFHHVLRSDLAHLELRGHRTADVYRLAWRHCQLTRINSEVFRGSYLRLFYAGFAANVVKVLPATSLGFLCFEMVRSLLKDDSEPDWGQHW</sequence>
<keyword evidence="5" id="KW-0677">Repeat</keyword>
<feature type="transmembrane region" description="Helical" evidence="12">
    <location>
        <begin position="327"/>
        <end position="348"/>
    </location>
</feature>
<keyword evidence="7" id="KW-0496">Mitochondrion</keyword>
<feature type="transmembrane region" description="Helical" evidence="12">
    <location>
        <begin position="198"/>
        <end position="223"/>
    </location>
</feature>
<keyword evidence="6 12" id="KW-1133">Transmembrane helix</keyword>
<dbReference type="GO" id="GO:0031966">
    <property type="term" value="C:mitochondrial membrane"/>
    <property type="evidence" value="ECO:0007669"/>
    <property type="project" value="UniProtKB-SubCell"/>
</dbReference>
<evidence type="ECO:0000256" key="5">
    <source>
        <dbReference type="ARBA" id="ARBA00022737"/>
    </source>
</evidence>
<dbReference type="PANTHER" id="PTHR45624:SF26">
    <property type="entry name" value="CARRIER PROTEIN, PUTATIVE (AFU_ORTHOLOGUE AFUA_1G07710)-RELATED"/>
    <property type="match status" value="1"/>
</dbReference>
<dbReference type="PANTHER" id="PTHR45624">
    <property type="entry name" value="MITOCHONDRIAL BASIC AMINO ACIDS TRANSPORTER-RELATED"/>
    <property type="match status" value="1"/>
</dbReference>
<evidence type="ECO:0000256" key="6">
    <source>
        <dbReference type="ARBA" id="ARBA00022989"/>
    </source>
</evidence>
<dbReference type="InterPro" id="IPR018108">
    <property type="entry name" value="MCP_transmembrane"/>
</dbReference>
<evidence type="ECO:0008006" key="15">
    <source>
        <dbReference type="Google" id="ProtNLM"/>
    </source>
</evidence>
<reference evidence="13" key="1">
    <citation type="submission" date="2022-07" db="EMBL/GenBank/DDBJ databases">
        <title>Phylogenomic reconstructions and comparative analyses of Kickxellomycotina fungi.</title>
        <authorList>
            <person name="Reynolds N.K."/>
            <person name="Stajich J.E."/>
            <person name="Barry K."/>
            <person name="Grigoriev I.V."/>
            <person name="Crous P."/>
            <person name="Smith M.E."/>
        </authorList>
    </citation>
    <scope>NUCLEOTIDE SEQUENCE</scope>
    <source>
        <strain evidence="13">RSA 861</strain>
    </source>
</reference>
<comment type="subcellular location">
    <subcellularLocation>
        <location evidence="1">Mitochondrion membrane</location>
        <topology evidence="1">Multi-pass membrane protein</topology>
    </subcellularLocation>
</comment>
<evidence type="ECO:0000256" key="3">
    <source>
        <dbReference type="ARBA" id="ARBA00022448"/>
    </source>
</evidence>
<keyword evidence="8 9" id="KW-0472">Membrane</keyword>
<feature type="compositionally biased region" description="Low complexity" evidence="11">
    <location>
        <begin position="35"/>
        <end position="46"/>
    </location>
</feature>
<accession>A0A9W8DLF1</accession>
<dbReference type="Gene3D" id="1.50.40.10">
    <property type="entry name" value="Mitochondrial carrier domain"/>
    <property type="match status" value="1"/>
</dbReference>
<dbReference type="InterPro" id="IPR023395">
    <property type="entry name" value="MCP_dom_sf"/>
</dbReference>
<keyword evidence="4 9" id="KW-0812">Transmembrane</keyword>
<feature type="transmembrane region" description="Helical" evidence="12">
    <location>
        <begin position="148"/>
        <end position="169"/>
    </location>
</feature>
<dbReference type="Pfam" id="PF00153">
    <property type="entry name" value="Mito_carr"/>
    <property type="match status" value="2"/>
</dbReference>
<keyword evidence="14" id="KW-1185">Reference proteome</keyword>